<dbReference type="OrthoDB" id="1470350at2759"/>
<proteinExistence type="predicted"/>
<dbReference type="AlphaFoldDB" id="A0A1C7LRY2"/>
<comment type="caution">
    <text evidence="1">The sequence shown here is derived from an EMBL/GenBank/DDBJ whole genome shotgun (WGS) entry which is preliminary data.</text>
</comment>
<evidence type="ECO:0000313" key="1">
    <source>
        <dbReference type="EMBL" id="OBZ67462.1"/>
    </source>
</evidence>
<dbReference type="EMBL" id="LUGG01000024">
    <property type="protein sequence ID" value="OBZ67462.1"/>
    <property type="molecule type" value="Genomic_DNA"/>
</dbReference>
<gene>
    <name evidence="1" type="ORF">A0H81_12647</name>
</gene>
<sequence>MPILYSTVVLPSASDIIAFANSLASRWMQPDDILLEPAPASLVRHLWIGPISCRQENDLFYASDAWPFTLVHRILNMCTALRSLSIINLYAQLWYQLEGQVPRTVQALCLGPIHGRIDISELRCRDVLRSITSFDTYMADWEVHDIVTSPTIRRFCRFYSEPRKVQLAFEQLPCVSKATTLERIQIVCCDEDVRDAAQVLAHFADSHWCDDRRIVLTSKSGFFGLHRDGIGALYEDWAVGHGLD</sequence>
<accession>A0A1C7LRY2</accession>
<name>A0A1C7LRY2_GRIFR</name>
<dbReference type="OMA" id="AFDQLEC"/>
<keyword evidence="2" id="KW-1185">Reference proteome</keyword>
<organism evidence="1 2">
    <name type="scientific">Grifola frondosa</name>
    <name type="common">Maitake</name>
    <name type="synonym">Polyporus frondosus</name>
    <dbReference type="NCBI Taxonomy" id="5627"/>
    <lineage>
        <taxon>Eukaryota</taxon>
        <taxon>Fungi</taxon>
        <taxon>Dikarya</taxon>
        <taxon>Basidiomycota</taxon>
        <taxon>Agaricomycotina</taxon>
        <taxon>Agaricomycetes</taxon>
        <taxon>Polyporales</taxon>
        <taxon>Grifolaceae</taxon>
        <taxon>Grifola</taxon>
    </lineage>
</organism>
<evidence type="ECO:0008006" key="3">
    <source>
        <dbReference type="Google" id="ProtNLM"/>
    </source>
</evidence>
<protein>
    <recommendedName>
        <fullName evidence="3">F-box domain-containing protein</fullName>
    </recommendedName>
</protein>
<dbReference type="Proteomes" id="UP000092993">
    <property type="component" value="Unassembled WGS sequence"/>
</dbReference>
<reference evidence="1 2" key="1">
    <citation type="submission" date="2016-03" db="EMBL/GenBank/DDBJ databases">
        <title>Whole genome sequencing of Grifola frondosa 9006-11.</title>
        <authorList>
            <person name="Min B."/>
            <person name="Park H."/>
            <person name="Kim J.-G."/>
            <person name="Cho H."/>
            <person name="Oh Y.-L."/>
            <person name="Kong W.-S."/>
            <person name="Choi I.-G."/>
        </authorList>
    </citation>
    <scope>NUCLEOTIDE SEQUENCE [LARGE SCALE GENOMIC DNA]</scope>
    <source>
        <strain evidence="1 2">9006-11</strain>
    </source>
</reference>
<evidence type="ECO:0000313" key="2">
    <source>
        <dbReference type="Proteomes" id="UP000092993"/>
    </source>
</evidence>